<dbReference type="SUPFAM" id="SSF52058">
    <property type="entry name" value="L domain-like"/>
    <property type="match status" value="1"/>
</dbReference>
<dbReference type="InterPro" id="IPR003591">
    <property type="entry name" value="Leu-rich_rpt_typical-subtyp"/>
</dbReference>
<evidence type="ECO:0000259" key="8">
    <source>
        <dbReference type="PROSITE" id="PS50835"/>
    </source>
</evidence>
<protein>
    <submittedName>
        <fullName evidence="11">Ig-like domain-containing protein</fullName>
    </submittedName>
</protein>
<evidence type="ECO:0000313" key="11">
    <source>
        <dbReference type="WBParaSite" id="HDID_0001018701-mRNA-1"/>
    </source>
</evidence>
<feature type="transmembrane region" description="Helical" evidence="6">
    <location>
        <begin position="413"/>
        <end position="438"/>
    </location>
</feature>
<dbReference type="InterPro" id="IPR003599">
    <property type="entry name" value="Ig_sub"/>
</dbReference>
<evidence type="ECO:0000256" key="3">
    <source>
        <dbReference type="ARBA" id="ARBA00022737"/>
    </source>
</evidence>
<evidence type="ECO:0000313" key="9">
    <source>
        <dbReference type="EMBL" id="VDL62838.1"/>
    </source>
</evidence>
<evidence type="ECO:0000256" key="7">
    <source>
        <dbReference type="SAM" id="SignalP"/>
    </source>
</evidence>
<keyword evidence="4" id="KW-1015">Disulfide bond</keyword>
<dbReference type="PROSITE" id="PS50835">
    <property type="entry name" value="IG_LIKE"/>
    <property type="match status" value="1"/>
</dbReference>
<dbReference type="InterPro" id="IPR013783">
    <property type="entry name" value="Ig-like_fold"/>
</dbReference>
<name>A0A0R3SWV5_HYMDI</name>
<reference evidence="11" key="1">
    <citation type="submission" date="2017-02" db="UniProtKB">
        <authorList>
            <consortium name="WormBaseParasite"/>
        </authorList>
    </citation>
    <scope>IDENTIFICATION</scope>
</reference>
<feature type="compositionally biased region" description="Polar residues" evidence="5">
    <location>
        <begin position="686"/>
        <end position="704"/>
    </location>
</feature>
<dbReference type="AlphaFoldDB" id="A0A0R3SWV5"/>
<dbReference type="InterPro" id="IPR032675">
    <property type="entry name" value="LRR_dom_sf"/>
</dbReference>
<dbReference type="Gene3D" id="2.60.40.10">
    <property type="entry name" value="Immunoglobulins"/>
    <property type="match status" value="1"/>
</dbReference>
<dbReference type="Proteomes" id="UP000274504">
    <property type="component" value="Unassembled WGS sequence"/>
</dbReference>
<feature type="region of interest" description="Disordered" evidence="5">
    <location>
        <begin position="821"/>
        <end position="895"/>
    </location>
</feature>
<dbReference type="InterPro" id="IPR000483">
    <property type="entry name" value="Cys-rich_flank_reg_C"/>
</dbReference>
<feature type="compositionally biased region" description="Polar residues" evidence="5">
    <location>
        <begin position="835"/>
        <end position="852"/>
    </location>
</feature>
<evidence type="ECO:0000256" key="2">
    <source>
        <dbReference type="ARBA" id="ARBA00022729"/>
    </source>
</evidence>
<dbReference type="CDD" id="cd00096">
    <property type="entry name" value="Ig"/>
    <property type="match status" value="1"/>
</dbReference>
<dbReference type="OrthoDB" id="643377at2759"/>
<dbReference type="Pfam" id="PF00560">
    <property type="entry name" value="LRR_1"/>
    <property type="match status" value="1"/>
</dbReference>
<feature type="compositionally biased region" description="Low complexity" evidence="5">
    <location>
        <begin position="732"/>
        <end position="741"/>
    </location>
</feature>
<accession>A0A0R3SWV5</accession>
<evidence type="ECO:0000256" key="6">
    <source>
        <dbReference type="SAM" id="Phobius"/>
    </source>
</evidence>
<dbReference type="InterPro" id="IPR036179">
    <property type="entry name" value="Ig-like_dom_sf"/>
</dbReference>
<dbReference type="Gene3D" id="3.80.10.10">
    <property type="entry name" value="Ribonuclease Inhibitor"/>
    <property type="match status" value="1"/>
</dbReference>
<dbReference type="InterPro" id="IPR013098">
    <property type="entry name" value="Ig_I-set"/>
</dbReference>
<evidence type="ECO:0000256" key="5">
    <source>
        <dbReference type="SAM" id="MobiDB-lite"/>
    </source>
</evidence>
<evidence type="ECO:0000256" key="1">
    <source>
        <dbReference type="ARBA" id="ARBA00022614"/>
    </source>
</evidence>
<dbReference type="InterPro" id="IPR001611">
    <property type="entry name" value="Leu-rich_rpt"/>
</dbReference>
<dbReference type="SMART" id="SM00082">
    <property type="entry name" value="LRRCT"/>
    <property type="match status" value="1"/>
</dbReference>
<feature type="domain" description="Ig-like" evidence="8">
    <location>
        <begin position="293"/>
        <end position="392"/>
    </location>
</feature>
<dbReference type="Pfam" id="PF13855">
    <property type="entry name" value="LRR_8"/>
    <property type="match status" value="1"/>
</dbReference>
<keyword evidence="2 7" id="KW-0732">Signal</keyword>
<feature type="chain" id="PRO_5043131558" evidence="7">
    <location>
        <begin position="27"/>
        <end position="1014"/>
    </location>
</feature>
<dbReference type="Pfam" id="PF07679">
    <property type="entry name" value="I-set"/>
    <property type="match status" value="1"/>
</dbReference>
<dbReference type="STRING" id="6216.A0A0R3SWV5"/>
<feature type="compositionally biased region" description="Polar residues" evidence="5">
    <location>
        <begin position="976"/>
        <end position="1003"/>
    </location>
</feature>
<sequence length="1014" mass="111761">MYNEMKIETLVLSSLFLLLLAKTVNAVRGCTVIAIQPDLLWKKAVCDSDTSLLTKIPSDLPETLVSLRISQQSIRRLDDGELRTLVYLEELYLDSCDLEQVDINVFEGLNRLRILSLRNNSIRLDEKGFLPATFYHLPTLEILDLSENPLGRIPSNFFPSALGKSLLELRISHIKGESPLKIEAATIAGLRNLQVLDMSFCRLETLSSEFRSVFHRMEKLRELQLGGNPWHCDCNLRWLREWYLADTLPSMVLSYDQTTKFGTTNIVTPTCKSPYVVKRRQIFIPSGRGAIEPAEFICKQWIDSKEKHINAVLGSNLSFTCQGYFESMKAVQWFKNHLPLVTPSPNYIISQSNSLDFVANLTITNVRYEDAGIWECGLDDGSVLQKASINVTVKMMDTEGAVSRMDEAQRQNLVYAGIGVAIVFILLAVVALTVFFCWGKRGVEKSLVFTSCKNRFQKNNIYGVGMANMGEDARELIGTRVANSHPDSPVPLKNAAKGHDNIDSNDISSCKPVSINNEESSNRILNVASSVSSPKLISLTTATITTAVLTQPAPATVLKQPTSPHSTVLLATDFSSPSNTSITANGPEFYHLPLSGGYGAVSLPSRLLAQITGSTSGSTVPSANNPFLISAPCPIHGLKAKLSNHPKEQTQQSQPVMRTSVFDACPIHGSPSSIASRNNSKIMASSFTQTPRHATKSKSSTSLRASRHQSDRSSYHSRNTNTGRRESFGSHQSSSSTQYRYRTLPSRISAKTITTCPIHGQFASSLIKRRSSSMSFNQHNQFASRNRRTQSITMDAPYCSSCESSSSSEGSVPAGVEFEEYSSDFSDSPVAECSDSGSSDYMANMKTNSQRGSMMLPVNRSRYKSRQNYRDSSSSSSQAEETGDVVPSSVFSDDLTDRNSLSLIPDNDIDHLHNRIPSNTRAILGEPLVLTSIDCAGVNNALLSRRLQRSKESLSKQPRKNTSNHPHHSREREAIPSSSSSNQMAPKSILVKNSSQRKPPTRSSDFDEGSTEPL</sequence>
<gene>
    <name evidence="9" type="ORF">HDID_LOCUS10185</name>
</gene>
<dbReference type="SMART" id="SM00409">
    <property type="entry name" value="IG"/>
    <property type="match status" value="1"/>
</dbReference>
<keyword evidence="6" id="KW-1133">Transmembrane helix</keyword>
<dbReference type="WBParaSite" id="HDID_0001018701-mRNA-1">
    <property type="protein sequence ID" value="HDID_0001018701-mRNA-1"/>
    <property type="gene ID" value="HDID_0001018701"/>
</dbReference>
<dbReference type="PANTHER" id="PTHR24373">
    <property type="entry name" value="SLIT RELATED LEUCINE-RICH REPEAT NEURONAL PROTEIN"/>
    <property type="match status" value="1"/>
</dbReference>
<organism evidence="11">
    <name type="scientific">Hymenolepis diminuta</name>
    <name type="common">Rat tapeworm</name>
    <dbReference type="NCBI Taxonomy" id="6216"/>
    <lineage>
        <taxon>Eukaryota</taxon>
        <taxon>Metazoa</taxon>
        <taxon>Spiralia</taxon>
        <taxon>Lophotrochozoa</taxon>
        <taxon>Platyhelminthes</taxon>
        <taxon>Cestoda</taxon>
        <taxon>Eucestoda</taxon>
        <taxon>Cyclophyllidea</taxon>
        <taxon>Hymenolepididae</taxon>
        <taxon>Hymenolepis</taxon>
    </lineage>
</organism>
<feature type="region of interest" description="Disordered" evidence="5">
    <location>
        <begin position="686"/>
        <end position="741"/>
    </location>
</feature>
<dbReference type="GO" id="GO:0031012">
    <property type="term" value="C:extracellular matrix"/>
    <property type="evidence" value="ECO:0007669"/>
    <property type="project" value="TreeGrafter"/>
</dbReference>
<feature type="signal peptide" evidence="7">
    <location>
        <begin position="1"/>
        <end position="26"/>
    </location>
</feature>
<dbReference type="PANTHER" id="PTHR24373:SF275">
    <property type="entry name" value="TIR DOMAIN-CONTAINING PROTEIN"/>
    <property type="match status" value="1"/>
</dbReference>
<dbReference type="InterPro" id="IPR050328">
    <property type="entry name" value="Dev_Immune_Receptor"/>
</dbReference>
<dbReference type="GO" id="GO:0005615">
    <property type="term" value="C:extracellular space"/>
    <property type="evidence" value="ECO:0007669"/>
    <property type="project" value="TreeGrafter"/>
</dbReference>
<evidence type="ECO:0000313" key="10">
    <source>
        <dbReference type="Proteomes" id="UP000274504"/>
    </source>
</evidence>
<keyword evidence="3" id="KW-0677">Repeat</keyword>
<keyword evidence="6" id="KW-0472">Membrane</keyword>
<evidence type="ECO:0000256" key="4">
    <source>
        <dbReference type="ARBA" id="ARBA00023157"/>
    </source>
</evidence>
<keyword evidence="1" id="KW-0433">Leucine-rich repeat</keyword>
<reference evidence="9 10" key="2">
    <citation type="submission" date="2018-11" db="EMBL/GenBank/DDBJ databases">
        <authorList>
            <consortium name="Pathogen Informatics"/>
        </authorList>
    </citation>
    <scope>NUCLEOTIDE SEQUENCE [LARGE SCALE GENOMIC DNA]</scope>
</reference>
<dbReference type="SUPFAM" id="SSF48726">
    <property type="entry name" value="Immunoglobulin"/>
    <property type="match status" value="1"/>
</dbReference>
<dbReference type="InterPro" id="IPR007110">
    <property type="entry name" value="Ig-like_dom"/>
</dbReference>
<dbReference type="SMART" id="SM00369">
    <property type="entry name" value="LRR_TYP"/>
    <property type="match status" value="4"/>
</dbReference>
<dbReference type="EMBL" id="UYSG01011560">
    <property type="protein sequence ID" value="VDL62838.1"/>
    <property type="molecule type" value="Genomic_DNA"/>
</dbReference>
<feature type="region of interest" description="Disordered" evidence="5">
    <location>
        <begin position="949"/>
        <end position="1014"/>
    </location>
</feature>
<keyword evidence="6" id="KW-0812">Transmembrane</keyword>
<proteinExistence type="predicted"/>